<comment type="caution">
    <text evidence="2">The sequence shown here is derived from an EMBL/GenBank/DDBJ whole genome shotgun (WGS) entry which is preliminary data.</text>
</comment>
<dbReference type="AlphaFoldDB" id="A0A9P1EDU4"/>
<dbReference type="Proteomes" id="UP001152484">
    <property type="component" value="Unassembled WGS sequence"/>
</dbReference>
<feature type="compositionally biased region" description="Basic residues" evidence="1">
    <location>
        <begin position="172"/>
        <end position="182"/>
    </location>
</feature>
<protein>
    <submittedName>
        <fullName evidence="2">Uncharacterized protein</fullName>
    </submittedName>
</protein>
<organism evidence="2 3">
    <name type="scientific">Cuscuta europaea</name>
    <name type="common">European dodder</name>
    <dbReference type="NCBI Taxonomy" id="41803"/>
    <lineage>
        <taxon>Eukaryota</taxon>
        <taxon>Viridiplantae</taxon>
        <taxon>Streptophyta</taxon>
        <taxon>Embryophyta</taxon>
        <taxon>Tracheophyta</taxon>
        <taxon>Spermatophyta</taxon>
        <taxon>Magnoliopsida</taxon>
        <taxon>eudicotyledons</taxon>
        <taxon>Gunneridae</taxon>
        <taxon>Pentapetalae</taxon>
        <taxon>asterids</taxon>
        <taxon>lamiids</taxon>
        <taxon>Solanales</taxon>
        <taxon>Convolvulaceae</taxon>
        <taxon>Cuscuteae</taxon>
        <taxon>Cuscuta</taxon>
        <taxon>Cuscuta subgen. Cuscuta</taxon>
    </lineage>
</organism>
<evidence type="ECO:0000313" key="3">
    <source>
        <dbReference type="Proteomes" id="UP001152484"/>
    </source>
</evidence>
<dbReference type="EMBL" id="CAMAPE010000038">
    <property type="protein sequence ID" value="CAH9099380.1"/>
    <property type="molecule type" value="Genomic_DNA"/>
</dbReference>
<sequence>MPQVDLETLVSACAGGGTDRKIACESQADDGDNSGDIKEIPGDDEIDSGDIEIAVATDLPPESFWLSKDSEIDWFDRNAFFERKESTKGAIPNSGSLPNPNSNSYSQSQRFSKSKASIIGLPKGQKTAYAESKRRAGNKTGIIRLFPPKRTGSVGKPVAEPSSPKVSCIGRVRSKHRRRKSSSRNENSIERSRSGGENRKPGFYSRLVAMFTSSGKKAGKERNREPPSGAAKIVKATRSCEIPLGSGQPGLGAMNRFASGRRSASWGAQEISAAVSESLNREVGRVGPKARN</sequence>
<dbReference type="PANTHER" id="PTHR34120">
    <property type="entry name" value="EXPRESSED PROTEIN"/>
    <property type="match status" value="1"/>
</dbReference>
<keyword evidence="3" id="KW-1185">Reference proteome</keyword>
<feature type="compositionally biased region" description="Low complexity" evidence="1">
    <location>
        <begin position="92"/>
        <end position="108"/>
    </location>
</feature>
<gene>
    <name evidence="2" type="ORF">CEURO_LOCUS14443</name>
</gene>
<accession>A0A9P1EDU4</accession>
<name>A0A9P1EDU4_CUSEU</name>
<reference evidence="2" key="1">
    <citation type="submission" date="2022-07" db="EMBL/GenBank/DDBJ databases">
        <authorList>
            <person name="Macas J."/>
            <person name="Novak P."/>
            <person name="Neumann P."/>
        </authorList>
    </citation>
    <scope>NUCLEOTIDE SEQUENCE</scope>
</reference>
<dbReference type="PANTHER" id="PTHR34120:SF2">
    <property type="entry name" value="OS01G0860900 PROTEIN"/>
    <property type="match status" value="1"/>
</dbReference>
<feature type="region of interest" description="Disordered" evidence="1">
    <location>
        <begin position="213"/>
        <end position="232"/>
    </location>
</feature>
<feature type="compositionally biased region" description="Basic and acidic residues" evidence="1">
    <location>
        <begin position="187"/>
        <end position="200"/>
    </location>
</feature>
<evidence type="ECO:0000313" key="2">
    <source>
        <dbReference type="EMBL" id="CAH9099380.1"/>
    </source>
</evidence>
<feature type="region of interest" description="Disordered" evidence="1">
    <location>
        <begin position="86"/>
        <end position="203"/>
    </location>
</feature>
<feature type="region of interest" description="Disordered" evidence="1">
    <location>
        <begin position="24"/>
        <end position="46"/>
    </location>
</feature>
<proteinExistence type="predicted"/>
<dbReference type="OrthoDB" id="696504at2759"/>
<evidence type="ECO:0000256" key="1">
    <source>
        <dbReference type="SAM" id="MobiDB-lite"/>
    </source>
</evidence>